<protein>
    <submittedName>
        <fullName evidence="2">BTB/POZ protein</fullName>
    </submittedName>
</protein>
<feature type="domain" description="BTB" evidence="1">
    <location>
        <begin position="18"/>
        <end position="85"/>
    </location>
</feature>
<dbReference type="InterPro" id="IPR011333">
    <property type="entry name" value="SKP1/BTB/POZ_sf"/>
</dbReference>
<dbReference type="PANTHER" id="PTHR47843">
    <property type="entry name" value="BTB DOMAIN-CONTAINING PROTEIN-RELATED"/>
    <property type="match status" value="1"/>
</dbReference>
<comment type="caution">
    <text evidence="2">The sequence shown here is derived from an EMBL/GenBank/DDBJ whole genome shotgun (WGS) entry which is preliminary data.</text>
</comment>
<gene>
    <name evidence="2" type="ORF">C7999DRAFT_18344</name>
</gene>
<evidence type="ECO:0000259" key="1">
    <source>
        <dbReference type="PROSITE" id="PS50097"/>
    </source>
</evidence>
<reference evidence="2" key="1">
    <citation type="journal article" date="2023" name="Mol. Phylogenet. Evol.">
        <title>Genome-scale phylogeny and comparative genomics of the fungal order Sordariales.</title>
        <authorList>
            <person name="Hensen N."/>
            <person name="Bonometti L."/>
            <person name="Westerberg I."/>
            <person name="Brannstrom I.O."/>
            <person name="Guillou S."/>
            <person name="Cros-Aarteil S."/>
            <person name="Calhoun S."/>
            <person name="Haridas S."/>
            <person name="Kuo A."/>
            <person name="Mondo S."/>
            <person name="Pangilinan J."/>
            <person name="Riley R."/>
            <person name="LaButti K."/>
            <person name="Andreopoulos B."/>
            <person name="Lipzen A."/>
            <person name="Chen C."/>
            <person name="Yan M."/>
            <person name="Daum C."/>
            <person name="Ng V."/>
            <person name="Clum A."/>
            <person name="Steindorff A."/>
            <person name="Ohm R.A."/>
            <person name="Martin F."/>
            <person name="Silar P."/>
            <person name="Natvig D.O."/>
            <person name="Lalanne C."/>
            <person name="Gautier V."/>
            <person name="Ament-Velasquez S.L."/>
            <person name="Kruys A."/>
            <person name="Hutchinson M.I."/>
            <person name="Powell A.J."/>
            <person name="Barry K."/>
            <person name="Miller A.N."/>
            <person name="Grigoriev I.V."/>
            <person name="Debuchy R."/>
            <person name="Gladieux P."/>
            <person name="Hiltunen Thoren M."/>
            <person name="Johannesson H."/>
        </authorList>
    </citation>
    <scope>NUCLEOTIDE SEQUENCE</scope>
    <source>
        <strain evidence="2">CBS 359.72</strain>
    </source>
</reference>
<accession>A0AAN7CJJ5</accession>
<dbReference type="EMBL" id="MU857838">
    <property type="protein sequence ID" value="KAK4243283.1"/>
    <property type="molecule type" value="Genomic_DNA"/>
</dbReference>
<dbReference type="SUPFAM" id="SSF54695">
    <property type="entry name" value="POZ domain"/>
    <property type="match status" value="1"/>
</dbReference>
<dbReference type="PANTHER" id="PTHR47843:SF5">
    <property type="entry name" value="BTB_POZ DOMAIN PROTEIN"/>
    <property type="match status" value="1"/>
</dbReference>
<sequence>IAPIYNDLSKLHGDEKYADVTVTCGEHTLRLHRAIICSQSPFFETACSGGFKESTTGHISIEEVDPDIFAKSVKFIYTGNYPDEDHLNPQSCDEAILEHIEHLIASFRQGTNIPGLDWYDMKLWEDAVPKYSDHSMLLCRCGTAYVRPCVTQMGRRSANIQASRGGTGAWTEIPVPNWSTATSRNGIPKMMTTTGHSRISASASSAQGALARSGMNGYLTRCNPCFASTRVSSKRSNGFLS</sequence>
<keyword evidence="3" id="KW-1185">Reference proteome</keyword>
<feature type="non-terminal residue" evidence="2">
    <location>
        <position position="1"/>
    </location>
</feature>
<dbReference type="Proteomes" id="UP001303647">
    <property type="component" value="Unassembled WGS sequence"/>
</dbReference>
<proteinExistence type="predicted"/>
<evidence type="ECO:0000313" key="2">
    <source>
        <dbReference type="EMBL" id="KAK4243283.1"/>
    </source>
</evidence>
<dbReference type="AlphaFoldDB" id="A0AAN7CJJ5"/>
<dbReference type="Gene3D" id="3.30.710.10">
    <property type="entry name" value="Potassium Channel Kv1.1, Chain A"/>
    <property type="match status" value="1"/>
</dbReference>
<dbReference type="CDD" id="cd18186">
    <property type="entry name" value="BTB_POZ_ZBTB_KLHL-like"/>
    <property type="match status" value="1"/>
</dbReference>
<name>A0AAN7CJJ5_9PEZI</name>
<dbReference type="Pfam" id="PF00651">
    <property type="entry name" value="BTB"/>
    <property type="match status" value="1"/>
</dbReference>
<evidence type="ECO:0000313" key="3">
    <source>
        <dbReference type="Proteomes" id="UP001303647"/>
    </source>
</evidence>
<dbReference type="PROSITE" id="PS50097">
    <property type="entry name" value="BTB"/>
    <property type="match status" value="1"/>
</dbReference>
<reference evidence="2" key="2">
    <citation type="submission" date="2023-05" db="EMBL/GenBank/DDBJ databases">
        <authorList>
            <consortium name="Lawrence Berkeley National Laboratory"/>
            <person name="Steindorff A."/>
            <person name="Hensen N."/>
            <person name="Bonometti L."/>
            <person name="Westerberg I."/>
            <person name="Brannstrom I.O."/>
            <person name="Guillou S."/>
            <person name="Cros-Aarteil S."/>
            <person name="Calhoun S."/>
            <person name="Haridas S."/>
            <person name="Kuo A."/>
            <person name="Mondo S."/>
            <person name="Pangilinan J."/>
            <person name="Riley R."/>
            <person name="Labutti K."/>
            <person name="Andreopoulos B."/>
            <person name="Lipzen A."/>
            <person name="Chen C."/>
            <person name="Yanf M."/>
            <person name="Daum C."/>
            <person name="Ng V."/>
            <person name="Clum A."/>
            <person name="Ohm R."/>
            <person name="Martin F."/>
            <person name="Silar P."/>
            <person name="Natvig D."/>
            <person name="Lalanne C."/>
            <person name="Gautier V."/>
            <person name="Ament-Velasquez S.L."/>
            <person name="Kruys A."/>
            <person name="Hutchinson M.I."/>
            <person name="Powell A.J."/>
            <person name="Barry K."/>
            <person name="Miller A.N."/>
            <person name="Grigoriev I.V."/>
            <person name="Debuchy R."/>
            <person name="Gladieux P."/>
            <person name="Thoren M.H."/>
            <person name="Johannesson H."/>
        </authorList>
    </citation>
    <scope>NUCLEOTIDE SEQUENCE</scope>
    <source>
        <strain evidence="2">CBS 359.72</strain>
    </source>
</reference>
<organism evidence="2 3">
    <name type="scientific">Corynascus novoguineensis</name>
    <dbReference type="NCBI Taxonomy" id="1126955"/>
    <lineage>
        <taxon>Eukaryota</taxon>
        <taxon>Fungi</taxon>
        <taxon>Dikarya</taxon>
        <taxon>Ascomycota</taxon>
        <taxon>Pezizomycotina</taxon>
        <taxon>Sordariomycetes</taxon>
        <taxon>Sordariomycetidae</taxon>
        <taxon>Sordariales</taxon>
        <taxon>Chaetomiaceae</taxon>
        <taxon>Corynascus</taxon>
    </lineage>
</organism>
<dbReference type="InterPro" id="IPR000210">
    <property type="entry name" value="BTB/POZ_dom"/>
</dbReference>